<dbReference type="AlphaFoldDB" id="A0A0E3K417"/>
<accession>A0A0E3K417</accession>
<gene>
    <name evidence="1" type="ORF">CSCA_4505</name>
</gene>
<organism evidence="1 2">
    <name type="scientific">Clostridium scatologenes</name>
    <dbReference type="NCBI Taxonomy" id="1548"/>
    <lineage>
        <taxon>Bacteria</taxon>
        <taxon>Bacillati</taxon>
        <taxon>Bacillota</taxon>
        <taxon>Clostridia</taxon>
        <taxon>Eubacteriales</taxon>
        <taxon>Clostridiaceae</taxon>
        <taxon>Clostridium</taxon>
    </lineage>
</organism>
<evidence type="ECO:0000313" key="1">
    <source>
        <dbReference type="EMBL" id="AKA71630.1"/>
    </source>
</evidence>
<dbReference type="Proteomes" id="UP000033115">
    <property type="component" value="Chromosome"/>
</dbReference>
<proteinExistence type="predicted"/>
<sequence>MNFIKLYYDRKSNNTLISKNISSILEIIRYYSKILES</sequence>
<keyword evidence="2" id="KW-1185">Reference proteome</keyword>
<dbReference type="STRING" id="1548.CSCA_4505"/>
<reference evidence="1 2" key="1">
    <citation type="journal article" date="2015" name="J. Biotechnol.">
        <title>Complete genome sequence of a malodorant-producing acetogen, Clostridium scatologenes ATCC 25775(T).</title>
        <authorList>
            <person name="Zhu Z."/>
            <person name="Guo T."/>
            <person name="Zheng H."/>
            <person name="Song T."/>
            <person name="Ouyang P."/>
            <person name="Xie J."/>
        </authorList>
    </citation>
    <scope>NUCLEOTIDE SEQUENCE [LARGE SCALE GENOMIC DNA]</scope>
    <source>
        <strain evidence="1 2">ATCC 25775</strain>
    </source>
</reference>
<dbReference type="EMBL" id="CP009933">
    <property type="protein sequence ID" value="AKA71630.1"/>
    <property type="molecule type" value="Genomic_DNA"/>
</dbReference>
<evidence type="ECO:0000313" key="2">
    <source>
        <dbReference type="Proteomes" id="UP000033115"/>
    </source>
</evidence>
<dbReference type="HOGENOM" id="CLU_3342371_0_0_9"/>
<dbReference type="KEGG" id="csq:CSCA_4505"/>
<name>A0A0E3K417_CLOSL</name>
<protein>
    <submittedName>
        <fullName evidence="1">Uncharacterized protein</fullName>
    </submittedName>
</protein>